<dbReference type="Proteomes" id="UP000799766">
    <property type="component" value="Unassembled WGS sequence"/>
</dbReference>
<protein>
    <submittedName>
        <fullName evidence="2">Prokaryotic phospholipase A2-domain-containing protein</fullName>
    </submittedName>
</protein>
<evidence type="ECO:0000256" key="1">
    <source>
        <dbReference type="SAM" id="SignalP"/>
    </source>
</evidence>
<dbReference type="OrthoDB" id="5120271at2759"/>
<evidence type="ECO:0000313" key="2">
    <source>
        <dbReference type="EMBL" id="KAF2453417.1"/>
    </source>
</evidence>
<dbReference type="GO" id="GO:0006644">
    <property type="term" value="P:phospholipid metabolic process"/>
    <property type="evidence" value="ECO:0007669"/>
    <property type="project" value="InterPro"/>
</dbReference>
<sequence length="256" mass="30385">MRFPYFVTFLALCCSAAAKHKNYRMPEECPFQKERAVITPWGNETMPPGYEDGENYLAYWHDFNELLFRTPAVHFETIRRESQHGAKGMGELPFIWTSKGCRYGPDRPESFDFKPACNRHEFGYRTLRALGRFEEDHAAREMIDKNYLWDMADICETVTGPDAWKNLRRKSKYRRCAMWANTNYMTMRMWGGKHRSAKQNLKDMGAATKAGWRTFRQGIVHVFRSMFKYITNYNLWDNMTPFKYHPICGKILMIDW</sequence>
<dbReference type="InterPro" id="IPR036444">
    <property type="entry name" value="PLipase_A2_dom_sf"/>
</dbReference>
<dbReference type="AlphaFoldDB" id="A0A6A6NPH8"/>
<reference evidence="2" key="1">
    <citation type="journal article" date="2020" name="Stud. Mycol.">
        <title>101 Dothideomycetes genomes: a test case for predicting lifestyles and emergence of pathogens.</title>
        <authorList>
            <person name="Haridas S."/>
            <person name="Albert R."/>
            <person name="Binder M."/>
            <person name="Bloem J."/>
            <person name="Labutti K."/>
            <person name="Salamov A."/>
            <person name="Andreopoulos B."/>
            <person name="Baker S."/>
            <person name="Barry K."/>
            <person name="Bills G."/>
            <person name="Bluhm B."/>
            <person name="Cannon C."/>
            <person name="Castanera R."/>
            <person name="Culley D."/>
            <person name="Daum C."/>
            <person name="Ezra D."/>
            <person name="Gonzalez J."/>
            <person name="Henrissat B."/>
            <person name="Kuo A."/>
            <person name="Liang C."/>
            <person name="Lipzen A."/>
            <person name="Lutzoni F."/>
            <person name="Magnuson J."/>
            <person name="Mondo S."/>
            <person name="Nolan M."/>
            <person name="Ohm R."/>
            <person name="Pangilinan J."/>
            <person name="Park H.-J."/>
            <person name="Ramirez L."/>
            <person name="Alfaro M."/>
            <person name="Sun H."/>
            <person name="Tritt A."/>
            <person name="Yoshinaga Y."/>
            <person name="Zwiers L.-H."/>
            <person name="Turgeon B."/>
            <person name="Goodwin S."/>
            <person name="Spatafora J."/>
            <person name="Crous P."/>
            <person name="Grigoriev I."/>
        </authorList>
    </citation>
    <scope>NUCLEOTIDE SEQUENCE</scope>
    <source>
        <strain evidence="2">ATCC 16933</strain>
    </source>
</reference>
<name>A0A6A6NPH8_9PEZI</name>
<dbReference type="GO" id="GO:0050482">
    <property type="term" value="P:arachidonate secretion"/>
    <property type="evidence" value="ECO:0007669"/>
    <property type="project" value="InterPro"/>
</dbReference>
<accession>A0A6A6NPH8</accession>
<dbReference type="GO" id="GO:0004623">
    <property type="term" value="F:phospholipase A2 activity"/>
    <property type="evidence" value="ECO:0007669"/>
    <property type="project" value="InterPro"/>
</dbReference>
<proteinExistence type="predicted"/>
<dbReference type="SUPFAM" id="SSF48619">
    <property type="entry name" value="Phospholipase A2, PLA2"/>
    <property type="match status" value="1"/>
</dbReference>
<keyword evidence="3" id="KW-1185">Reference proteome</keyword>
<dbReference type="InterPro" id="IPR015141">
    <property type="entry name" value="PLipase_A2_prok/fun"/>
</dbReference>
<feature type="chain" id="PRO_5025423088" evidence="1">
    <location>
        <begin position="19"/>
        <end position="256"/>
    </location>
</feature>
<evidence type="ECO:0000313" key="3">
    <source>
        <dbReference type="Proteomes" id="UP000799766"/>
    </source>
</evidence>
<dbReference type="EMBL" id="MU001697">
    <property type="protein sequence ID" value="KAF2453417.1"/>
    <property type="molecule type" value="Genomic_DNA"/>
</dbReference>
<dbReference type="Gene3D" id="1.20.90.10">
    <property type="entry name" value="Phospholipase A2 domain"/>
    <property type="match status" value="1"/>
</dbReference>
<feature type="signal peptide" evidence="1">
    <location>
        <begin position="1"/>
        <end position="18"/>
    </location>
</feature>
<dbReference type="Pfam" id="PF09056">
    <property type="entry name" value="Phospholip_A2_3"/>
    <property type="match status" value="1"/>
</dbReference>
<organism evidence="2 3">
    <name type="scientific">Lineolata rhizophorae</name>
    <dbReference type="NCBI Taxonomy" id="578093"/>
    <lineage>
        <taxon>Eukaryota</taxon>
        <taxon>Fungi</taxon>
        <taxon>Dikarya</taxon>
        <taxon>Ascomycota</taxon>
        <taxon>Pezizomycotina</taxon>
        <taxon>Dothideomycetes</taxon>
        <taxon>Dothideomycetes incertae sedis</taxon>
        <taxon>Lineolatales</taxon>
        <taxon>Lineolataceae</taxon>
        <taxon>Lineolata</taxon>
    </lineage>
</organism>
<keyword evidence="1" id="KW-0732">Signal</keyword>
<gene>
    <name evidence="2" type="ORF">BDY21DRAFT_366967</name>
</gene>